<comment type="subunit">
    <text evidence="2">Homodimer.</text>
</comment>
<keyword evidence="5" id="KW-0560">Oxidoreductase</keyword>
<dbReference type="InterPro" id="IPR015798">
    <property type="entry name" value="Cu_amine_oxidase_C"/>
</dbReference>
<dbReference type="PANTHER" id="PTHR10638:SF86">
    <property type="entry name" value="COPPER AMINE OXIDASE 1-RELATED"/>
    <property type="match status" value="1"/>
</dbReference>
<dbReference type="Gene3D" id="2.70.98.20">
    <property type="entry name" value="Copper amine oxidase, catalytic domain"/>
    <property type="match status" value="1"/>
</dbReference>
<feature type="active site" description="Schiff-base intermediate with substrate; via topaquinone" evidence="3">
    <location>
        <position position="140"/>
    </location>
</feature>
<dbReference type="InterPro" id="IPR036460">
    <property type="entry name" value="Cu_amine_oxidase_C_sf"/>
</dbReference>
<dbReference type="EC" id="1.4.3.-" evidence="5"/>
<protein>
    <recommendedName>
        <fullName evidence="5">Amine oxidase</fullName>
        <ecNumber evidence="5">1.4.3.-</ecNumber>
    </recommendedName>
</protein>
<feature type="modified residue" description="2',4',5'-topaquinone" evidence="4">
    <location>
        <position position="140"/>
    </location>
</feature>
<accession>A0A8H4NEV8</accession>
<comment type="cofactor">
    <cofactor evidence="5">
        <name>Cu cation</name>
        <dbReference type="ChEBI" id="CHEBI:23378"/>
    </cofactor>
    <text evidence="5">Contains 1 topaquinone per subunit.</text>
</comment>
<comment type="cofactor">
    <cofactor evidence="1">
        <name>Cu cation</name>
        <dbReference type="ChEBI" id="CHEBI:23378"/>
    </cofactor>
</comment>
<feature type="domain" description="Copper amine oxidase catalytic" evidence="6">
    <location>
        <begin position="1"/>
        <end position="357"/>
    </location>
</feature>
<evidence type="ECO:0000313" key="7">
    <source>
        <dbReference type="EMBL" id="KAF4435059.1"/>
    </source>
</evidence>
<evidence type="ECO:0000313" key="8">
    <source>
        <dbReference type="Proteomes" id="UP000605986"/>
    </source>
</evidence>
<keyword evidence="3 5" id="KW-0801">TPQ</keyword>
<gene>
    <name evidence="7" type="ORF">F53441_13609</name>
</gene>
<dbReference type="EMBL" id="JAADJG010000875">
    <property type="protein sequence ID" value="KAF4435059.1"/>
    <property type="molecule type" value="Genomic_DNA"/>
</dbReference>
<keyword evidence="5" id="KW-0479">Metal-binding</keyword>
<proteinExistence type="inferred from homology"/>
<reference evidence="7" key="1">
    <citation type="submission" date="2020-01" db="EMBL/GenBank/DDBJ databases">
        <title>Identification and distribution of gene clusters putatively required for synthesis of sphingolipid metabolism inhibitors in phylogenetically diverse species of the filamentous fungus Fusarium.</title>
        <authorList>
            <person name="Kim H.-S."/>
            <person name="Busman M."/>
            <person name="Brown D.W."/>
            <person name="Divon H."/>
            <person name="Uhlig S."/>
            <person name="Proctor R.H."/>
        </authorList>
    </citation>
    <scope>NUCLEOTIDE SEQUENCE</scope>
    <source>
        <strain evidence="7">NRRL 53441</strain>
    </source>
</reference>
<comment type="caution">
    <text evidence="7">The sequence shown here is derived from an EMBL/GenBank/DDBJ whole genome shotgun (WGS) entry which is preliminary data.</text>
</comment>
<keyword evidence="5" id="KW-0186">Copper</keyword>
<feature type="active site" description="Proton acceptor" evidence="3">
    <location>
        <position position="56"/>
    </location>
</feature>
<comment type="PTM">
    <text evidence="4 5">Topaquinone (TPQ) is generated by copper-dependent autoxidation of a specific tyrosyl residue.</text>
</comment>
<dbReference type="PANTHER" id="PTHR10638">
    <property type="entry name" value="COPPER AMINE OXIDASE"/>
    <property type="match status" value="1"/>
</dbReference>
<dbReference type="Proteomes" id="UP000605986">
    <property type="component" value="Unassembled WGS sequence"/>
</dbReference>
<dbReference type="GO" id="GO:0005507">
    <property type="term" value="F:copper ion binding"/>
    <property type="evidence" value="ECO:0007669"/>
    <property type="project" value="InterPro"/>
</dbReference>
<dbReference type="Pfam" id="PF01179">
    <property type="entry name" value="Cu_amine_oxid"/>
    <property type="match status" value="1"/>
</dbReference>
<evidence type="ECO:0000256" key="2">
    <source>
        <dbReference type="ARBA" id="ARBA00011738"/>
    </source>
</evidence>
<evidence type="ECO:0000256" key="5">
    <source>
        <dbReference type="RuleBase" id="RU000672"/>
    </source>
</evidence>
<dbReference type="InterPro" id="IPR000269">
    <property type="entry name" value="Cu_amine_oxidase"/>
</dbReference>
<evidence type="ECO:0000256" key="4">
    <source>
        <dbReference type="PIRSR" id="PIRSR600269-51"/>
    </source>
</evidence>
<name>A0A8H4NEV8_9HYPO</name>
<keyword evidence="8" id="KW-1185">Reference proteome</keyword>
<organism evidence="7 8">
    <name type="scientific">Fusarium austroafricanum</name>
    <dbReference type="NCBI Taxonomy" id="2364996"/>
    <lineage>
        <taxon>Eukaryota</taxon>
        <taxon>Fungi</taxon>
        <taxon>Dikarya</taxon>
        <taxon>Ascomycota</taxon>
        <taxon>Pezizomycotina</taxon>
        <taxon>Sordariomycetes</taxon>
        <taxon>Hypocreomycetidae</taxon>
        <taxon>Hypocreales</taxon>
        <taxon>Nectriaceae</taxon>
        <taxon>Fusarium</taxon>
        <taxon>Fusarium concolor species complex</taxon>
    </lineage>
</organism>
<evidence type="ECO:0000256" key="3">
    <source>
        <dbReference type="PIRSR" id="PIRSR600269-50"/>
    </source>
</evidence>
<dbReference type="GO" id="GO:0008131">
    <property type="term" value="F:primary methylamine oxidase activity"/>
    <property type="evidence" value="ECO:0007669"/>
    <property type="project" value="InterPro"/>
</dbReference>
<dbReference type="GO" id="GO:0048038">
    <property type="term" value="F:quinone binding"/>
    <property type="evidence" value="ECO:0007669"/>
    <property type="project" value="InterPro"/>
</dbReference>
<evidence type="ECO:0000256" key="1">
    <source>
        <dbReference type="ARBA" id="ARBA00001935"/>
    </source>
</evidence>
<comment type="similarity">
    <text evidence="5">Belongs to the copper/topaquinone oxidase family.</text>
</comment>
<evidence type="ECO:0000259" key="6">
    <source>
        <dbReference type="Pfam" id="PF01179"/>
    </source>
</evidence>
<dbReference type="OrthoDB" id="5379943at2759"/>
<dbReference type="AlphaFoldDB" id="A0A8H4NEV8"/>
<dbReference type="GO" id="GO:0009308">
    <property type="term" value="P:amine metabolic process"/>
    <property type="evidence" value="ECO:0007669"/>
    <property type="project" value="UniProtKB-UniRule"/>
</dbReference>
<sequence>MHIGFNYREGIVLSDIRIRDPNEEEDRPLFHRISLAEMVVPYGHPEFPLYRRHAFDVGEYGFGYLTNSLKPGCDCKGSIRYLDGVLSGADGGASVIKDAICIHEVDNGILFKYVEPRDQSTVIARDRKHVISHVVTAANYEYGIYHTFTLDGTYKFEAKLTGILSLSHSIETDPQYGIKLSDAVAAHNHQLIFSLRVDPAIDGSQNSVLQCDAVAGVLPLTGRVDTFGNAFHCQNTILEEAQVVDYCQATGRTWNIFNPNKVNPTSGKPTPYKIINNQCPSLLARPGRILAERAAFARHTLWVVPYDEDEFFPAGRLVPQSSGGRGNPKNSTIEEWAGRKGRIMNTDIVCYIQFGSRTFHAQKISPSCR</sequence>
<dbReference type="SUPFAM" id="SSF49998">
    <property type="entry name" value="Amine oxidase catalytic domain"/>
    <property type="match status" value="1"/>
</dbReference>